<protein>
    <submittedName>
        <fullName evidence="1">Uncharacterized protein</fullName>
    </submittedName>
</protein>
<sequence length="61" mass="7189">MKLNYSTKLKEPHLLRLHPPPCQTVVNSRKRGPIHAHEEKCKLRYRPLLRKKIGMLFTLGD</sequence>
<dbReference type="Proteomes" id="UP001234178">
    <property type="component" value="Unassembled WGS sequence"/>
</dbReference>
<proteinExistence type="predicted"/>
<name>A0ABR0B433_9CRUS</name>
<gene>
    <name evidence="1" type="ORF">OUZ56_028463</name>
</gene>
<dbReference type="EMBL" id="JAOYFB010000040">
    <property type="protein sequence ID" value="KAK4036405.1"/>
    <property type="molecule type" value="Genomic_DNA"/>
</dbReference>
<keyword evidence="2" id="KW-1185">Reference proteome</keyword>
<accession>A0ABR0B433</accession>
<comment type="caution">
    <text evidence="1">The sequence shown here is derived from an EMBL/GenBank/DDBJ whole genome shotgun (WGS) entry which is preliminary data.</text>
</comment>
<reference evidence="1 2" key="1">
    <citation type="journal article" date="2023" name="Nucleic Acids Res.">
        <title>The hologenome of Daphnia magna reveals possible DNA methylation and microbiome-mediated evolution of the host genome.</title>
        <authorList>
            <person name="Chaturvedi A."/>
            <person name="Li X."/>
            <person name="Dhandapani V."/>
            <person name="Marshall H."/>
            <person name="Kissane S."/>
            <person name="Cuenca-Cambronero M."/>
            <person name="Asole G."/>
            <person name="Calvet F."/>
            <person name="Ruiz-Romero M."/>
            <person name="Marangio P."/>
            <person name="Guigo R."/>
            <person name="Rago D."/>
            <person name="Mirbahai L."/>
            <person name="Eastwood N."/>
            <person name="Colbourne J.K."/>
            <person name="Zhou J."/>
            <person name="Mallon E."/>
            <person name="Orsini L."/>
        </authorList>
    </citation>
    <scope>NUCLEOTIDE SEQUENCE [LARGE SCALE GENOMIC DNA]</scope>
    <source>
        <strain evidence="1">LRV0_1</strain>
    </source>
</reference>
<organism evidence="1 2">
    <name type="scientific">Daphnia magna</name>
    <dbReference type="NCBI Taxonomy" id="35525"/>
    <lineage>
        <taxon>Eukaryota</taxon>
        <taxon>Metazoa</taxon>
        <taxon>Ecdysozoa</taxon>
        <taxon>Arthropoda</taxon>
        <taxon>Crustacea</taxon>
        <taxon>Branchiopoda</taxon>
        <taxon>Diplostraca</taxon>
        <taxon>Cladocera</taxon>
        <taxon>Anomopoda</taxon>
        <taxon>Daphniidae</taxon>
        <taxon>Daphnia</taxon>
    </lineage>
</organism>
<evidence type="ECO:0000313" key="2">
    <source>
        <dbReference type="Proteomes" id="UP001234178"/>
    </source>
</evidence>
<evidence type="ECO:0000313" key="1">
    <source>
        <dbReference type="EMBL" id="KAK4036405.1"/>
    </source>
</evidence>